<accession>A0ABU6R7J0</accession>
<name>A0ABU6R7J0_9FABA</name>
<reference evidence="1 2" key="1">
    <citation type="journal article" date="2023" name="Plants (Basel)">
        <title>Bridging the Gap: Combining Genomics and Transcriptomics Approaches to Understand Stylosanthes scabra, an Orphan Legume from the Brazilian Caatinga.</title>
        <authorList>
            <person name="Ferreira-Neto J.R.C."/>
            <person name="da Silva M.D."/>
            <person name="Binneck E."/>
            <person name="de Melo N.F."/>
            <person name="da Silva R.H."/>
            <person name="de Melo A.L.T.M."/>
            <person name="Pandolfi V."/>
            <person name="Bustamante F.O."/>
            <person name="Brasileiro-Vidal A.C."/>
            <person name="Benko-Iseppon A.M."/>
        </authorList>
    </citation>
    <scope>NUCLEOTIDE SEQUENCE [LARGE SCALE GENOMIC DNA]</scope>
    <source>
        <tissue evidence="1">Leaves</tissue>
    </source>
</reference>
<dbReference type="Proteomes" id="UP001341840">
    <property type="component" value="Unassembled WGS sequence"/>
</dbReference>
<keyword evidence="2" id="KW-1185">Reference proteome</keyword>
<evidence type="ECO:0000313" key="1">
    <source>
        <dbReference type="EMBL" id="MED6119914.1"/>
    </source>
</evidence>
<dbReference type="EMBL" id="JASCZI010030253">
    <property type="protein sequence ID" value="MED6119914.1"/>
    <property type="molecule type" value="Genomic_DNA"/>
</dbReference>
<comment type="caution">
    <text evidence="1">The sequence shown here is derived from an EMBL/GenBank/DDBJ whole genome shotgun (WGS) entry which is preliminary data.</text>
</comment>
<organism evidence="1 2">
    <name type="scientific">Stylosanthes scabra</name>
    <dbReference type="NCBI Taxonomy" id="79078"/>
    <lineage>
        <taxon>Eukaryota</taxon>
        <taxon>Viridiplantae</taxon>
        <taxon>Streptophyta</taxon>
        <taxon>Embryophyta</taxon>
        <taxon>Tracheophyta</taxon>
        <taxon>Spermatophyta</taxon>
        <taxon>Magnoliopsida</taxon>
        <taxon>eudicotyledons</taxon>
        <taxon>Gunneridae</taxon>
        <taxon>Pentapetalae</taxon>
        <taxon>rosids</taxon>
        <taxon>fabids</taxon>
        <taxon>Fabales</taxon>
        <taxon>Fabaceae</taxon>
        <taxon>Papilionoideae</taxon>
        <taxon>50 kb inversion clade</taxon>
        <taxon>dalbergioids sensu lato</taxon>
        <taxon>Dalbergieae</taxon>
        <taxon>Pterocarpus clade</taxon>
        <taxon>Stylosanthes</taxon>
    </lineage>
</organism>
<gene>
    <name evidence="1" type="ORF">PIB30_016122</name>
</gene>
<sequence length="112" mass="12504">MKELFKEKRFFRELVQENCNDSRKLFGKLKLSFPPWSSSLSTNESIATILVIPNSPENFSALFVLLPLLSMVLGSYCCCRGSQVRNNILKPQIMVLVPSPSGQNYASGSDLS</sequence>
<evidence type="ECO:0000313" key="2">
    <source>
        <dbReference type="Proteomes" id="UP001341840"/>
    </source>
</evidence>
<proteinExistence type="predicted"/>
<protein>
    <submittedName>
        <fullName evidence="1">Uncharacterized protein</fullName>
    </submittedName>
</protein>